<keyword evidence="2" id="KW-1185">Reference proteome</keyword>
<dbReference type="InterPro" id="IPR014919">
    <property type="entry name" value="XisH"/>
</dbReference>
<dbReference type="Gene3D" id="3.40.1350.10">
    <property type="match status" value="1"/>
</dbReference>
<proteinExistence type="predicted"/>
<dbReference type="OrthoDB" id="456752at2"/>
<comment type="caution">
    <text evidence="1">The sequence shown here is derived from an EMBL/GenBank/DDBJ whole genome shotgun (WGS) entry which is preliminary data.</text>
</comment>
<name>A0A3N6QQ23_9CYAN</name>
<accession>A0A3N6QQ23</accession>
<dbReference type="GO" id="GO:0003676">
    <property type="term" value="F:nucleic acid binding"/>
    <property type="evidence" value="ECO:0007669"/>
    <property type="project" value="InterPro"/>
</dbReference>
<evidence type="ECO:0000313" key="2">
    <source>
        <dbReference type="Proteomes" id="UP000269154"/>
    </source>
</evidence>
<sequence>MNDLENAVGQYIVYHDVLKKTNPERILYLAVDEEAYEGIFSEPIGKLMLENQRLNLVAFHKLEEVIIEWIPSVNINK</sequence>
<dbReference type="Pfam" id="PF08814">
    <property type="entry name" value="XisH"/>
    <property type="match status" value="1"/>
</dbReference>
<reference evidence="1 2" key="1">
    <citation type="journal article" date="2018" name="ACS Chem. Biol.">
        <title>Ketoreductase domain dysfunction expands chemodiversity: malyngamide biosynthesis in the cyanobacterium Okeania hirsuta.</title>
        <authorList>
            <person name="Moss N.A."/>
            <person name="Leao T."/>
            <person name="Rankin M."/>
            <person name="McCullough T.M."/>
            <person name="Qu P."/>
            <person name="Korobeynikov A."/>
            <person name="Smith J.L."/>
            <person name="Gerwick L."/>
            <person name="Gerwick W.H."/>
        </authorList>
    </citation>
    <scope>NUCLEOTIDE SEQUENCE [LARGE SCALE GENOMIC DNA]</scope>
    <source>
        <strain evidence="1 2">PAB10Feb10-1</strain>
    </source>
</reference>
<protein>
    <recommendedName>
        <fullName evidence="3">Fatty-acid synthase</fullName>
    </recommendedName>
</protein>
<gene>
    <name evidence="1" type="ORF">D5R40_15350</name>
</gene>
<dbReference type="SUPFAM" id="SSF52980">
    <property type="entry name" value="Restriction endonuclease-like"/>
    <property type="match status" value="1"/>
</dbReference>
<dbReference type="Proteomes" id="UP000269154">
    <property type="component" value="Unassembled WGS sequence"/>
</dbReference>
<dbReference type="AlphaFoldDB" id="A0A3N6QQ23"/>
<organism evidence="1 2">
    <name type="scientific">Okeania hirsuta</name>
    <dbReference type="NCBI Taxonomy" id="1458930"/>
    <lineage>
        <taxon>Bacteria</taxon>
        <taxon>Bacillati</taxon>
        <taxon>Cyanobacteriota</taxon>
        <taxon>Cyanophyceae</taxon>
        <taxon>Oscillatoriophycideae</taxon>
        <taxon>Oscillatoriales</taxon>
        <taxon>Microcoleaceae</taxon>
        <taxon>Okeania</taxon>
    </lineage>
</organism>
<dbReference type="EMBL" id="RCBY01000079">
    <property type="protein sequence ID" value="RQH42182.1"/>
    <property type="molecule type" value="Genomic_DNA"/>
</dbReference>
<evidence type="ECO:0008006" key="3">
    <source>
        <dbReference type="Google" id="ProtNLM"/>
    </source>
</evidence>
<dbReference type="InterPro" id="IPR011856">
    <property type="entry name" value="tRNA_endonuc-like_dom_sf"/>
</dbReference>
<evidence type="ECO:0000313" key="1">
    <source>
        <dbReference type="EMBL" id="RQH42182.1"/>
    </source>
</evidence>
<dbReference type="InterPro" id="IPR011335">
    <property type="entry name" value="Restrct_endonuc-II-like"/>
</dbReference>